<name>A0A147KA98_9BACI</name>
<gene>
    <name evidence="2" type="ORF">Q75_05185</name>
</gene>
<dbReference type="AlphaFoldDB" id="A0A147KA98"/>
<evidence type="ECO:0000259" key="1">
    <source>
        <dbReference type="Pfam" id="PF00462"/>
    </source>
</evidence>
<feature type="domain" description="Glutaredoxin" evidence="1">
    <location>
        <begin position="6"/>
        <end position="60"/>
    </location>
</feature>
<dbReference type="InterPro" id="IPR036249">
    <property type="entry name" value="Thioredoxin-like_sf"/>
</dbReference>
<keyword evidence="3" id="KW-1185">Reference proteome</keyword>
<dbReference type="GO" id="GO:0009055">
    <property type="term" value="F:electron transfer activity"/>
    <property type="evidence" value="ECO:0007669"/>
    <property type="project" value="TreeGrafter"/>
</dbReference>
<dbReference type="Proteomes" id="UP000074108">
    <property type="component" value="Unassembled WGS sequence"/>
</dbReference>
<dbReference type="SUPFAM" id="SSF52833">
    <property type="entry name" value="Thioredoxin-like"/>
    <property type="match status" value="1"/>
</dbReference>
<comment type="caution">
    <text evidence="2">The sequence shown here is derived from an EMBL/GenBank/DDBJ whole genome shotgun (WGS) entry which is preliminary data.</text>
</comment>
<dbReference type="PATRIC" id="fig|1150625.3.peg.1089"/>
<sequence>MKTLQLYTQPSCPPCQFVKLYLEDKQVPYQQHDVKNDARARNHMISVLHSSATPTIEYGDIVIRGVDMDKLEQVISLIQLSNK</sequence>
<accession>A0A147KA98</accession>
<dbReference type="OrthoDB" id="9795531at2"/>
<dbReference type="Pfam" id="PF00462">
    <property type="entry name" value="Glutaredoxin"/>
    <property type="match status" value="1"/>
</dbReference>
<evidence type="ECO:0000313" key="3">
    <source>
        <dbReference type="Proteomes" id="UP000074108"/>
    </source>
</evidence>
<dbReference type="PROSITE" id="PS51354">
    <property type="entry name" value="GLUTAREDOXIN_2"/>
    <property type="match status" value="1"/>
</dbReference>
<dbReference type="PANTHER" id="PTHR34386">
    <property type="entry name" value="GLUTAREDOXIN"/>
    <property type="match status" value="1"/>
</dbReference>
<dbReference type="RefSeq" id="WP_059350643.1">
    <property type="nucleotide sequence ID" value="NZ_LDYG01000021.1"/>
</dbReference>
<protein>
    <recommendedName>
        <fullName evidence="1">Glutaredoxin domain-containing protein</fullName>
    </recommendedName>
</protein>
<dbReference type="PANTHER" id="PTHR34386:SF1">
    <property type="entry name" value="GLUTAREDOXIN-LIKE PROTEIN NRDH"/>
    <property type="match status" value="1"/>
</dbReference>
<reference evidence="2 3" key="1">
    <citation type="journal article" date="2016" name="Front. Microbiol.">
        <title>Microevolution Analysis of Bacillus coahuilensis Unveils Differences in Phosphorus Acquisition Strategies and Their Regulation.</title>
        <authorList>
            <person name="Gomez-Lunar Z."/>
            <person name="Hernandez-Gonzalez I."/>
            <person name="Rodriguez-Torres M.D."/>
            <person name="Souza V."/>
            <person name="Olmedo-Alvarez G."/>
        </authorList>
    </citation>
    <scope>NUCLEOTIDE SEQUENCE [LARGE SCALE GENOMIC DNA]</scope>
    <source>
        <strain evidence="3">p1.1.43</strain>
    </source>
</reference>
<dbReference type="Gene3D" id="3.40.30.10">
    <property type="entry name" value="Glutaredoxin"/>
    <property type="match status" value="1"/>
</dbReference>
<organism evidence="2 3">
    <name type="scientific">Bacillus coahuilensis p1.1.43</name>
    <dbReference type="NCBI Taxonomy" id="1150625"/>
    <lineage>
        <taxon>Bacteria</taxon>
        <taxon>Bacillati</taxon>
        <taxon>Bacillota</taxon>
        <taxon>Bacilli</taxon>
        <taxon>Bacillales</taxon>
        <taxon>Bacillaceae</taxon>
        <taxon>Bacillus</taxon>
    </lineage>
</organism>
<dbReference type="InterPro" id="IPR051548">
    <property type="entry name" value="Grx-like_ET"/>
</dbReference>
<dbReference type="EMBL" id="LDYG01000021">
    <property type="protein sequence ID" value="KUP07622.1"/>
    <property type="molecule type" value="Genomic_DNA"/>
</dbReference>
<dbReference type="GO" id="GO:0045454">
    <property type="term" value="P:cell redox homeostasis"/>
    <property type="evidence" value="ECO:0007669"/>
    <property type="project" value="TreeGrafter"/>
</dbReference>
<dbReference type="InterPro" id="IPR002109">
    <property type="entry name" value="Glutaredoxin"/>
</dbReference>
<proteinExistence type="predicted"/>
<evidence type="ECO:0000313" key="2">
    <source>
        <dbReference type="EMBL" id="KUP07622.1"/>
    </source>
</evidence>
<dbReference type="CDD" id="cd02976">
    <property type="entry name" value="NrdH"/>
    <property type="match status" value="1"/>
</dbReference>
<dbReference type="STRING" id="1150625.Q75_05185"/>